<keyword evidence="4" id="KW-0963">Cytoplasm</keyword>
<evidence type="ECO:0000256" key="4">
    <source>
        <dbReference type="ARBA" id="ARBA00022490"/>
    </source>
</evidence>
<dbReference type="InterPro" id="IPR035309">
    <property type="entry name" value="PSME4"/>
</dbReference>
<dbReference type="Pfam" id="PF23096">
    <property type="entry name" value="HEAT_PSME4"/>
    <property type="match status" value="1"/>
</dbReference>
<keyword evidence="8" id="KW-0539">Nucleus</keyword>
<dbReference type="Pfam" id="PF16507">
    <property type="entry name" value="HEAT_PSME4_mid"/>
    <property type="match status" value="1"/>
</dbReference>
<evidence type="ECO:0000256" key="1">
    <source>
        <dbReference type="ARBA" id="ARBA00004324"/>
    </source>
</evidence>
<protein>
    <submittedName>
        <fullName evidence="13">Uncharacterized protein</fullName>
    </submittedName>
</protein>
<dbReference type="GO" id="GO:0010499">
    <property type="term" value="P:proteasomal ubiquitin-independent protein catabolic process"/>
    <property type="evidence" value="ECO:0007669"/>
    <property type="project" value="TreeGrafter"/>
</dbReference>
<organism evidence="13 14">
    <name type="scientific">Psilocybe cf. subviscida</name>
    <dbReference type="NCBI Taxonomy" id="2480587"/>
    <lineage>
        <taxon>Eukaryota</taxon>
        <taxon>Fungi</taxon>
        <taxon>Dikarya</taxon>
        <taxon>Basidiomycota</taxon>
        <taxon>Agaricomycotina</taxon>
        <taxon>Agaricomycetes</taxon>
        <taxon>Agaricomycetidae</taxon>
        <taxon>Agaricales</taxon>
        <taxon>Agaricineae</taxon>
        <taxon>Strophariaceae</taxon>
        <taxon>Psilocybe</taxon>
    </lineage>
</organism>
<evidence type="ECO:0000313" key="14">
    <source>
        <dbReference type="Proteomes" id="UP000567179"/>
    </source>
</evidence>
<feature type="compositionally biased region" description="Pro residues" evidence="9">
    <location>
        <begin position="638"/>
        <end position="647"/>
    </location>
</feature>
<comment type="similarity">
    <text evidence="3">Belongs to the BLM10 family.</text>
</comment>
<comment type="subcellular location">
    <subcellularLocation>
        <location evidence="2">Cytoplasm</location>
    </subcellularLocation>
    <subcellularLocation>
        <location evidence="1">Nucleus speckle</location>
    </subcellularLocation>
</comment>
<dbReference type="GO" id="GO:0070628">
    <property type="term" value="F:proteasome binding"/>
    <property type="evidence" value="ECO:0007669"/>
    <property type="project" value="InterPro"/>
</dbReference>
<feature type="domain" description="Proteasome activator Blm10 middle HEAT repeats region" evidence="11">
    <location>
        <begin position="440"/>
        <end position="976"/>
    </location>
</feature>
<evidence type="ECO:0000259" key="12">
    <source>
        <dbReference type="Pfam" id="PF23096"/>
    </source>
</evidence>
<reference evidence="13 14" key="1">
    <citation type="journal article" date="2020" name="ISME J.">
        <title>Uncovering the hidden diversity of litter-decomposition mechanisms in mushroom-forming fungi.</title>
        <authorList>
            <person name="Floudas D."/>
            <person name="Bentzer J."/>
            <person name="Ahren D."/>
            <person name="Johansson T."/>
            <person name="Persson P."/>
            <person name="Tunlid A."/>
        </authorList>
    </citation>
    <scope>NUCLEOTIDE SEQUENCE [LARGE SCALE GENOMIC DNA]</scope>
    <source>
        <strain evidence="13 14">CBS 101986</strain>
    </source>
</reference>
<dbReference type="Pfam" id="PF11919">
    <property type="entry name" value="PSME4_C"/>
    <property type="match status" value="1"/>
</dbReference>
<keyword evidence="5" id="KW-0677">Repeat</keyword>
<keyword evidence="14" id="KW-1185">Reference proteome</keyword>
<dbReference type="InterPro" id="IPR032430">
    <property type="entry name" value="Blm10_mid"/>
</dbReference>
<evidence type="ECO:0000256" key="7">
    <source>
        <dbReference type="ARBA" id="ARBA00023204"/>
    </source>
</evidence>
<dbReference type="GO" id="GO:0006281">
    <property type="term" value="P:DNA repair"/>
    <property type="evidence" value="ECO:0007669"/>
    <property type="project" value="UniProtKB-KW"/>
</dbReference>
<keyword evidence="6" id="KW-0227">DNA damage</keyword>
<evidence type="ECO:0000256" key="5">
    <source>
        <dbReference type="ARBA" id="ARBA00022737"/>
    </source>
</evidence>
<evidence type="ECO:0000256" key="9">
    <source>
        <dbReference type="SAM" id="MobiDB-lite"/>
    </source>
</evidence>
<dbReference type="PANTHER" id="PTHR32170">
    <property type="entry name" value="PROTEASOME ACTIVATOR COMPLEX SUBUNIT 4"/>
    <property type="match status" value="1"/>
</dbReference>
<evidence type="ECO:0000259" key="10">
    <source>
        <dbReference type="Pfam" id="PF11919"/>
    </source>
</evidence>
<feature type="region of interest" description="Disordered" evidence="9">
    <location>
        <begin position="281"/>
        <end position="302"/>
    </location>
</feature>
<dbReference type="PANTHER" id="PTHR32170:SF3">
    <property type="entry name" value="PROTEASOME ACTIVATOR COMPLEX SUBUNIT 4"/>
    <property type="match status" value="1"/>
</dbReference>
<comment type="caution">
    <text evidence="13">The sequence shown here is derived from an EMBL/GenBank/DDBJ whole genome shotgun (WGS) entry which is preliminary data.</text>
</comment>
<evidence type="ECO:0000256" key="3">
    <source>
        <dbReference type="ARBA" id="ARBA00005739"/>
    </source>
</evidence>
<name>A0A8H5EUQ2_9AGAR</name>
<proteinExistence type="inferred from homology"/>
<keyword evidence="7" id="KW-0234">DNA repair</keyword>
<dbReference type="Proteomes" id="UP000567179">
    <property type="component" value="Unassembled WGS sequence"/>
</dbReference>
<gene>
    <name evidence="13" type="ORF">D9619_003371</name>
</gene>
<dbReference type="InterPro" id="IPR055455">
    <property type="entry name" value="HEAT_PSME4"/>
</dbReference>
<evidence type="ECO:0000259" key="11">
    <source>
        <dbReference type="Pfam" id="PF16507"/>
    </source>
</evidence>
<accession>A0A8H5EUQ2</accession>
<evidence type="ECO:0000313" key="13">
    <source>
        <dbReference type="EMBL" id="KAF5313016.1"/>
    </source>
</evidence>
<evidence type="ECO:0000256" key="2">
    <source>
        <dbReference type="ARBA" id="ARBA00004496"/>
    </source>
</evidence>
<feature type="domain" description="Proteasome activator complex subunit 4 C-terminal" evidence="10">
    <location>
        <begin position="1905"/>
        <end position="1992"/>
    </location>
</feature>
<dbReference type="InterPro" id="IPR021843">
    <property type="entry name" value="PSME4_C"/>
</dbReference>
<evidence type="ECO:0000256" key="6">
    <source>
        <dbReference type="ARBA" id="ARBA00022763"/>
    </source>
</evidence>
<feature type="domain" description="Proteasome activator complex subunit 4-like HEAT repeat-like" evidence="12">
    <location>
        <begin position="1428"/>
        <end position="1613"/>
    </location>
</feature>
<dbReference type="GO" id="GO:0016504">
    <property type="term" value="F:peptidase activator activity"/>
    <property type="evidence" value="ECO:0007669"/>
    <property type="project" value="InterPro"/>
</dbReference>
<dbReference type="InterPro" id="IPR011989">
    <property type="entry name" value="ARM-like"/>
</dbReference>
<dbReference type="GO" id="GO:0016607">
    <property type="term" value="C:nuclear speck"/>
    <property type="evidence" value="ECO:0007669"/>
    <property type="project" value="UniProtKB-SubCell"/>
</dbReference>
<dbReference type="Gene3D" id="1.25.10.10">
    <property type="entry name" value="Leucine-rich Repeat Variant"/>
    <property type="match status" value="1"/>
</dbReference>
<sequence length="1992" mass="226804">MLPDVSGLNINGGRRRSTNAAGMPIPEDIDNTQGDYYMEKLKNYAISLPYSIEPYSEMLELLDFILMRITQSVEAKDYDVGFQQWDSMLTYWCMLKYPIPKDRRIKLAKLYYQISVTPSMPTQMIATCADGFKALTRSKRKISIEDMRLPWKPIYDILSQDLFLTRRQFEYTQLSWCMGYIAENSRKFFHPAAINDMLSAFLPKLDGTSLDAMLSSQYYLTTFLPLSHPQYYLPMMFRVWESINSYQYDERMLHMISKLTEMHVDPTASDPKIISQLSDDEISEGEHRPQWTENGPGPSHGQWQGLYKDIGIFTEHEWNFLMCKCLASMEIPLADGGSLTTGPSADSQVGFEISRLPKPQWRIPSLANIIVYSMMPDGVAAPASNLPTPMFSPLPSETLTPHLNGKGGVGDYLSAALGKKATGRLLSKTYIGGSRALDSLARMIASTESFFHPSNSGSWTNDLSAFIKYIVYNFNKRWHEEQQPDCKTPKHRRLTKLMRRELVKSLRTVVLLAMFSQDATTVSNIQSTLKSMSVMEPDLILHPVLERAVPSLEALVETQRTLAVIKALGAVAPAIVSRDVYYPGAKHLVPILQLLIPGIDLNDPAKTLCTTSFLVEMAQYIEIGDLTGYVESRQGSPPSDPTLPPPSTAKSLPSFNLAELDDAYSEVARLTNDEEDALLKDTTGDFPDWVANFIRRVISLFENLPEEGPNGTAGGSSEVQLIDAVTGACSQIFIHLSEPLYDMVLNMVFDYASTNVRSNAVRAIHQLVESVANANPEKTLAKFFGFCSRNIRTELENGASSVRTTSSSSPIPSDATLHWNLAILRGAVYNDGKAILKYEDELMSLLHLLHSKALSKRGFSWTGKLLSSLMLTLTHTYPLENKFINPKEWSSEDFRRNHHKYWGKLFSPNEITVSWHAPNDTELNFALRIFKELAEPSLDALEALLEPGVSRDAVWRSDFCRHLTIVRNTFAGTPTLRKEYMSAQDLIDSTFTSDILGEIPEMLASIKAMNCGFQFTDPADPRYQYLGRVKARFGEFLHNASVSLRQQGEENTVDAVQILVRSIRTYMLEYGDSRDSYFVNNEQYTNEKNVARQHAKQKRWPRAVYVRRARYYNSARLRWNSVERKRGPIEDLLIDDLVEWSMWHYPVIRQASQSQLESLAAVYDGVRRRVIPLLLKSLKPGNDVDRIKGALWTINQPSFGKYAISEPTLANGLISQLFACQSHEKPSLQDCVATVIENCLSNFVEPNTVIYGLDTPNIEKAVKDLQSSWNISPKEHAITRRASEKRTERTNTFNAVVKEAIHIILEIGNSPNTHWKYGIYAVRCLRTLIRRDASLTREQIVYFLEKTHDDNPSIRYYAQRAIMKSVQLIKFRTFRKSPVDLALGRNHNPLKVTLPVRATPTTTQTFLQSYKDHIDLHDLKKLPVLFDKNPPGWIIWNDSISLYKLPHSTESTFQPWEAGSADAIDAIREIVTHGKYWEDLAVYYAEENHETTVIQDDISCVKSIFQLLEDAPFEALRPILERLIADKDQNKQRAAAEFLAGILGGSKHWPMSKQDALWQWFIPHISTIFGQNIKSDTLPIWTSFLEYMFYHKDPRRIQPLFDHIFAAFQKLDFNAELSFDAVKVISLFRATFEELSRKFVAWTDETVDRVRSYISEIMSFAENMKWNPKPSAPTAEAFVRECAKLPLEADIMSMRGTYHKARIAELVENFKVWRTERIPGPRAFQSKYDRVGVMTCKWLYQSIHDIHAISNFDYILPLMPELFRFTEVNDNNNLAVRASSLLVRMCGVTPPVGLINPMLDAIFEAIQTSPSWKVRLKALPLVQVFYFRQVPLITEVKIVEMLEVLCRCLDDEIVEVREMAATTLSGILRLSPRRSVMALKDRFVRLLKSSYIPDRQDPNYSKAIRQRHASILGICALVDSYPYTVEKWMPELLTNILAEHTYDPIPISTAVRKCAGNFKRTHQDTWHEDATRFNESQLASLSTLLSGSSYYA</sequence>
<feature type="region of interest" description="Disordered" evidence="9">
    <location>
        <begin position="631"/>
        <end position="651"/>
    </location>
</feature>
<evidence type="ECO:0000256" key="8">
    <source>
        <dbReference type="ARBA" id="ARBA00023242"/>
    </source>
</evidence>
<dbReference type="InterPro" id="IPR016024">
    <property type="entry name" value="ARM-type_fold"/>
</dbReference>
<dbReference type="OrthoDB" id="17907at2759"/>
<dbReference type="GO" id="GO:0005829">
    <property type="term" value="C:cytosol"/>
    <property type="evidence" value="ECO:0007669"/>
    <property type="project" value="TreeGrafter"/>
</dbReference>
<dbReference type="EMBL" id="JAACJJ010000056">
    <property type="protein sequence ID" value="KAF5313016.1"/>
    <property type="molecule type" value="Genomic_DNA"/>
</dbReference>
<dbReference type="SUPFAM" id="SSF48371">
    <property type="entry name" value="ARM repeat"/>
    <property type="match status" value="2"/>
</dbReference>